<evidence type="ECO:0000256" key="8">
    <source>
        <dbReference type="ARBA" id="ARBA00022692"/>
    </source>
</evidence>
<dbReference type="EC" id="2.3.1.20" evidence="5"/>
<sequence length="178" mass="20195">MISCDRESIEYVLSRPEKGNAVALVVGGSREVYEAHPTKHRLVLATRKGFVRLAIKHGASLVPIYLFGETNTCDYSVIQRIKKFENLFFPTGQGLLASLLPKEWFEKLPGWFRVGLLPHRRRIVTVVGVPIEIEQNPEPSEEYVSQVHAEYCSKLLELFNTHKTTVGGLEDDVELEFI</sequence>
<evidence type="ECO:0000256" key="6">
    <source>
        <dbReference type="ARBA" id="ARBA00022516"/>
    </source>
</evidence>
<dbReference type="GO" id="GO:0004144">
    <property type="term" value="F:diacylglycerol O-acyltransferase activity"/>
    <property type="evidence" value="ECO:0007669"/>
    <property type="project" value="UniProtKB-EC"/>
</dbReference>
<keyword evidence="11" id="KW-1133">Transmembrane helix</keyword>
<evidence type="ECO:0000256" key="3">
    <source>
        <dbReference type="ARBA" id="ARBA00005189"/>
    </source>
</evidence>
<evidence type="ECO:0000256" key="4">
    <source>
        <dbReference type="ARBA" id="ARBA00005420"/>
    </source>
</evidence>
<evidence type="ECO:0000256" key="2">
    <source>
        <dbReference type="ARBA" id="ARBA00004771"/>
    </source>
</evidence>
<dbReference type="PANTHER" id="PTHR12317">
    <property type="entry name" value="DIACYLGLYCEROL O-ACYLTRANSFERASE"/>
    <property type="match status" value="1"/>
</dbReference>
<evidence type="ECO:0000256" key="11">
    <source>
        <dbReference type="ARBA" id="ARBA00022989"/>
    </source>
</evidence>
<evidence type="ECO:0000256" key="7">
    <source>
        <dbReference type="ARBA" id="ARBA00022679"/>
    </source>
</evidence>
<dbReference type="GO" id="GO:0019432">
    <property type="term" value="P:triglyceride biosynthetic process"/>
    <property type="evidence" value="ECO:0007669"/>
    <property type="project" value="TreeGrafter"/>
</dbReference>
<proteinExistence type="inferred from homology"/>
<evidence type="ECO:0000313" key="16">
    <source>
        <dbReference type="WBParaSite" id="GPLIN_000636000"/>
    </source>
</evidence>
<evidence type="ECO:0000256" key="12">
    <source>
        <dbReference type="ARBA" id="ARBA00023098"/>
    </source>
</evidence>
<evidence type="ECO:0000256" key="13">
    <source>
        <dbReference type="ARBA" id="ARBA00023136"/>
    </source>
</evidence>
<evidence type="ECO:0000256" key="9">
    <source>
        <dbReference type="ARBA" id="ARBA00022798"/>
    </source>
</evidence>
<accession>A0A183C0G7</accession>
<dbReference type="Pfam" id="PF03982">
    <property type="entry name" value="DAGAT"/>
    <property type="match status" value="1"/>
</dbReference>
<comment type="pathway">
    <text evidence="3">Lipid metabolism.</text>
</comment>
<name>A0A183C0G7_GLOPA</name>
<keyword evidence="14" id="KW-0012">Acyltransferase</keyword>
<dbReference type="InterPro" id="IPR007130">
    <property type="entry name" value="DAGAT"/>
</dbReference>
<keyword evidence="10" id="KW-0256">Endoplasmic reticulum</keyword>
<keyword evidence="12" id="KW-0443">Lipid metabolism</keyword>
<keyword evidence="9" id="KW-0319">Glycerol metabolism</keyword>
<dbReference type="GO" id="GO:0005789">
    <property type="term" value="C:endoplasmic reticulum membrane"/>
    <property type="evidence" value="ECO:0007669"/>
    <property type="project" value="UniProtKB-SubCell"/>
</dbReference>
<keyword evidence="7" id="KW-0808">Transferase</keyword>
<comment type="subcellular location">
    <subcellularLocation>
        <location evidence="1">Endoplasmic reticulum membrane</location>
        <topology evidence="1">Multi-pass membrane protein</topology>
    </subcellularLocation>
</comment>
<evidence type="ECO:0000256" key="5">
    <source>
        <dbReference type="ARBA" id="ARBA00013244"/>
    </source>
</evidence>
<dbReference type="AlphaFoldDB" id="A0A183C0G7"/>
<dbReference type="Proteomes" id="UP000050741">
    <property type="component" value="Unassembled WGS sequence"/>
</dbReference>
<reference evidence="16" key="2">
    <citation type="submission" date="2016-06" db="UniProtKB">
        <authorList>
            <consortium name="WormBaseParasite"/>
        </authorList>
    </citation>
    <scope>IDENTIFICATION</scope>
</reference>
<organism evidence="15 16">
    <name type="scientific">Globodera pallida</name>
    <name type="common">Potato cyst nematode worm</name>
    <name type="synonym">Heterodera pallida</name>
    <dbReference type="NCBI Taxonomy" id="36090"/>
    <lineage>
        <taxon>Eukaryota</taxon>
        <taxon>Metazoa</taxon>
        <taxon>Ecdysozoa</taxon>
        <taxon>Nematoda</taxon>
        <taxon>Chromadorea</taxon>
        <taxon>Rhabditida</taxon>
        <taxon>Tylenchina</taxon>
        <taxon>Tylenchomorpha</taxon>
        <taxon>Tylenchoidea</taxon>
        <taxon>Heteroderidae</taxon>
        <taxon>Heteroderinae</taxon>
        <taxon>Globodera</taxon>
    </lineage>
</organism>
<keyword evidence="15" id="KW-1185">Reference proteome</keyword>
<evidence type="ECO:0000256" key="1">
    <source>
        <dbReference type="ARBA" id="ARBA00004477"/>
    </source>
</evidence>
<keyword evidence="8" id="KW-0812">Transmembrane</keyword>
<reference evidence="15" key="1">
    <citation type="submission" date="2014-05" db="EMBL/GenBank/DDBJ databases">
        <title>The genome and life-stage specific transcriptomes of Globodera pallida elucidate key aspects of plant parasitism by a cyst nematode.</title>
        <authorList>
            <person name="Cotton J.A."/>
            <person name="Lilley C.J."/>
            <person name="Jones L.M."/>
            <person name="Kikuchi T."/>
            <person name="Reid A.J."/>
            <person name="Thorpe P."/>
            <person name="Tsai I.J."/>
            <person name="Beasley H."/>
            <person name="Blok V."/>
            <person name="Cock P.J.A."/>
            <person name="Van den Akker S.E."/>
            <person name="Holroyd N."/>
            <person name="Hunt M."/>
            <person name="Mantelin S."/>
            <person name="Naghra H."/>
            <person name="Pain A."/>
            <person name="Palomares-Rius J.E."/>
            <person name="Zarowiecki M."/>
            <person name="Berriman M."/>
            <person name="Jones J.T."/>
            <person name="Urwin P.E."/>
        </authorList>
    </citation>
    <scope>NUCLEOTIDE SEQUENCE [LARGE SCALE GENOMIC DNA]</scope>
    <source>
        <strain evidence="15">Lindley</strain>
    </source>
</reference>
<evidence type="ECO:0000256" key="10">
    <source>
        <dbReference type="ARBA" id="ARBA00022824"/>
    </source>
</evidence>
<dbReference type="GO" id="GO:0006071">
    <property type="term" value="P:glycerol metabolic process"/>
    <property type="evidence" value="ECO:0007669"/>
    <property type="project" value="UniProtKB-KW"/>
</dbReference>
<evidence type="ECO:0000256" key="14">
    <source>
        <dbReference type="ARBA" id="ARBA00023315"/>
    </source>
</evidence>
<evidence type="ECO:0000313" key="15">
    <source>
        <dbReference type="Proteomes" id="UP000050741"/>
    </source>
</evidence>
<keyword evidence="13" id="KW-0472">Membrane</keyword>
<comment type="similarity">
    <text evidence="4">Belongs to the diacylglycerol acyltransferase family.</text>
</comment>
<keyword evidence="6" id="KW-0444">Lipid biosynthesis</keyword>
<comment type="pathway">
    <text evidence="2">Glycerolipid metabolism; triacylglycerol biosynthesis.</text>
</comment>
<dbReference type="WBParaSite" id="GPLIN_000636000">
    <property type="protein sequence ID" value="GPLIN_000636000"/>
    <property type="gene ID" value="GPLIN_000636000"/>
</dbReference>
<protein>
    <recommendedName>
        <fullName evidence="5">diacylglycerol O-acyltransferase</fullName>
        <ecNumber evidence="5">2.3.1.20</ecNumber>
    </recommendedName>
</protein>
<dbReference type="PANTHER" id="PTHR12317:SF0">
    <property type="entry name" value="ACYLTRANSFERASE"/>
    <property type="match status" value="1"/>
</dbReference>